<evidence type="ECO:0000256" key="2">
    <source>
        <dbReference type="SAM" id="Coils"/>
    </source>
</evidence>
<proteinExistence type="predicted"/>
<name>A0A7S0S601_9CHLO</name>
<feature type="compositionally biased region" description="Low complexity" evidence="3">
    <location>
        <begin position="264"/>
        <end position="281"/>
    </location>
</feature>
<dbReference type="PANTHER" id="PTHR32083">
    <property type="entry name" value="CILIA AND FLAGELLA-ASSOCIATED PROTEIN 58-RELATED"/>
    <property type="match status" value="1"/>
</dbReference>
<feature type="region of interest" description="Disordered" evidence="3">
    <location>
        <begin position="236"/>
        <end position="308"/>
    </location>
</feature>
<dbReference type="PANTHER" id="PTHR32083:SF0">
    <property type="entry name" value="CILIA AND FLAGELLA-ASSOCIATED PROTEIN 58"/>
    <property type="match status" value="1"/>
</dbReference>
<evidence type="ECO:0000256" key="3">
    <source>
        <dbReference type="SAM" id="MobiDB-lite"/>
    </source>
</evidence>
<feature type="compositionally biased region" description="Basic and acidic residues" evidence="3">
    <location>
        <begin position="241"/>
        <end position="255"/>
    </location>
</feature>
<gene>
    <name evidence="4" type="ORF">CLEI1391_LOCUS21365</name>
</gene>
<evidence type="ECO:0000256" key="1">
    <source>
        <dbReference type="ARBA" id="ARBA00023054"/>
    </source>
</evidence>
<sequence length="423" mass="44819">MKAISLHGPWAYYERANAEKDVRIQQLQGEVSYWKALAAEAKDAQAKEEQRRRDLEDCQIPALRNETGAAADIISSLQAQLDQARQELQKAREDAAQASAMSAQHIDSLLADNVLLKEELRKHMHLRQNLGSKIEDARKRLNGLGLTSQEAELFIKDLDDTKAANKALRAEVAALSADKAHLQQQCESRSSHAMTLISENKRLLEQVAELRRQVVSLDQDTWRLKQDLAAAQKLGAKVQKKKEAAATARQERPEWQDGPASRRASTSNGGATAAPSTSAPARQPGADLTNYAGARQGSAGSKPGSAGGAVKAVTFAKPGQGGPVRMGSAGGVVPHAGAVQAAGISGRSHGAGGAAGDQARLAALYQSLSENVAPAGAVFDRLPPGAGMAVQAASDRLEALRTAALQQALAARQQRLVRVSGPM</sequence>
<organism evidence="4">
    <name type="scientific">Chlamydomonas leiostraca</name>
    <dbReference type="NCBI Taxonomy" id="1034604"/>
    <lineage>
        <taxon>Eukaryota</taxon>
        <taxon>Viridiplantae</taxon>
        <taxon>Chlorophyta</taxon>
        <taxon>core chlorophytes</taxon>
        <taxon>Chlorophyceae</taxon>
        <taxon>CS clade</taxon>
        <taxon>Chlamydomonadales</taxon>
        <taxon>Chlamydomonadaceae</taxon>
        <taxon>Chlamydomonas</taxon>
    </lineage>
</organism>
<dbReference type="EMBL" id="HBFB01037965">
    <property type="protein sequence ID" value="CAD8697178.1"/>
    <property type="molecule type" value="Transcribed_RNA"/>
</dbReference>
<dbReference type="GO" id="GO:0005856">
    <property type="term" value="C:cytoskeleton"/>
    <property type="evidence" value="ECO:0007669"/>
    <property type="project" value="TreeGrafter"/>
</dbReference>
<protein>
    <submittedName>
        <fullName evidence="4">Uncharacterized protein</fullName>
    </submittedName>
</protein>
<feature type="compositionally biased region" description="Low complexity" evidence="3">
    <location>
        <begin position="297"/>
        <end position="308"/>
    </location>
</feature>
<reference evidence="4" key="1">
    <citation type="submission" date="2021-01" db="EMBL/GenBank/DDBJ databases">
        <authorList>
            <person name="Corre E."/>
            <person name="Pelletier E."/>
            <person name="Niang G."/>
            <person name="Scheremetjew M."/>
            <person name="Finn R."/>
            <person name="Kale V."/>
            <person name="Holt S."/>
            <person name="Cochrane G."/>
            <person name="Meng A."/>
            <person name="Brown T."/>
            <person name="Cohen L."/>
        </authorList>
    </citation>
    <scope>NUCLEOTIDE SEQUENCE</scope>
    <source>
        <strain evidence="4">SAG 11-49</strain>
    </source>
</reference>
<feature type="coiled-coil region" evidence="2">
    <location>
        <begin position="74"/>
        <end position="101"/>
    </location>
</feature>
<evidence type="ECO:0000313" key="4">
    <source>
        <dbReference type="EMBL" id="CAD8697178.1"/>
    </source>
</evidence>
<keyword evidence="1 2" id="KW-0175">Coiled coil</keyword>
<dbReference type="AlphaFoldDB" id="A0A7S0S601"/>
<accession>A0A7S0S601</accession>